<feature type="transmembrane region" description="Helical" evidence="10">
    <location>
        <begin position="114"/>
        <end position="139"/>
    </location>
</feature>
<evidence type="ECO:0000256" key="7">
    <source>
        <dbReference type="ARBA" id="ARBA00022946"/>
    </source>
</evidence>
<gene>
    <name evidence="12" type="ORF">A2W05_06225</name>
</gene>
<evidence type="ECO:0000256" key="2">
    <source>
        <dbReference type="ARBA" id="ARBA00004141"/>
    </source>
</evidence>
<dbReference type="PANTHER" id="PTHR31412:SF0">
    <property type="entry name" value="ZINC METALLOPROTEASE EGY1, CHLOROPLASTIC-RELATED"/>
    <property type="match status" value="1"/>
</dbReference>
<organism evidence="12 13">
    <name type="scientific">Candidatus Schekmanbacteria bacterium RBG_16_38_10</name>
    <dbReference type="NCBI Taxonomy" id="1817879"/>
    <lineage>
        <taxon>Bacteria</taxon>
        <taxon>Candidatus Schekmaniibacteriota</taxon>
    </lineage>
</organism>
<comment type="similarity">
    <text evidence="3">Belongs to the peptidase M50B family.</text>
</comment>
<keyword evidence="8 10" id="KW-1133">Transmembrane helix</keyword>
<evidence type="ECO:0000256" key="1">
    <source>
        <dbReference type="ARBA" id="ARBA00001947"/>
    </source>
</evidence>
<evidence type="ECO:0000256" key="10">
    <source>
        <dbReference type="SAM" id="Phobius"/>
    </source>
</evidence>
<dbReference type="EMBL" id="MGDE01000217">
    <property type="protein sequence ID" value="OGL43630.1"/>
    <property type="molecule type" value="Genomic_DNA"/>
</dbReference>
<feature type="transmembrane region" description="Helical" evidence="10">
    <location>
        <begin position="268"/>
        <end position="286"/>
    </location>
</feature>
<dbReference type="Pfam" id="PF02163">
    <property type="entry name" value="Peptidase_M50"/>
    <property type="match status" value="1"/>
</dbReference>
<dbReference type="GO" id="GO:0008233">
    <property type="term" value="F:peptidase activity"/>
    <property type="evidence" value="ECO:0007669"/>
    <property type="project" value="UniProtKB-KW"/>
</dbReference>
<evidence type="ECO:0000256" key="9">
    <source>
        <dbReference type="ARBA" id="ARBA00023136"/>
    </source>
</evidence>
<feature type="transmembrane region" description="Helical" evidence="10">
    <location>
        <begin position="151"/>
        <end position="171"/>
    </location>
</feature>
<feature type="transmembrane region" description="Helical" evidence="10">
    <location>
        <begin position="20"/>
        <end position="38"/>
    </location>
</feature>
<keyword evidence="9 10" id="KW-0472">Membrane</keyword>
<evidence type="ECO:0000256" key="6">
    <source>
        <dbReference type="ARBA" id="ARBA00022801"/>
    </source>
</evidence>
<comment type="caution">
    <text evidence="12">The sequence shown here is derived from an EMBL/GenBank/DDBJ whole genome shotgun (WGS) entry which is preliminary data.</text>
</comment>
<feature type="transmembrane region" description="Helical" evidence="10">
    <location>
        <begin position="80"/>
        <end position="102"/>
    </location>
</feature>
<comment type="cofactor">
    <cofactor evidence="1">
        <name>Zn(2+)</name>
        <dbReference type="ChEBI" id="CHEBI:29105"/>
    </cofactor>
</comment>
<keyword evidence="7" id="KW-0809">Transit peptide</keyword>
<accession>A0A1F7RQL6</accession>
<name>A0A1F7RQL6_9BACT</name>
<evidence type="ECO:0000313" key="13">
    <source>
        <dbReference type="Proteomes" id="UP000178797"/>
    </source>
</evidence>
<evidence type="ECO:0000313" key="12">
    <source>
        <dbReference type="EMBL" id="OGL43630.1"/>
    </source>
</evidence>
<dbReference type="Proteomes" id="UP000178797">
    <property type="component" value="Unassembled WGS sequence"/>
</dbReference>
<reference evidence="12 13" key="1">
    <citation type="journal article" date="2016" name="Nat. Commun.">
        <title>Thousands of microbial genomes shed light on interconnected biogeochemical processes in an aquifer system.</title>
        <authorList>
            <person name="Anantharaman K."/>
            <person name="Brown C.T."/>
            <person name="Hug L.A."/>
            <person name="Sharon I."/>
            <person name="Castelle C.J."/>
            <person name="Probst A.J."/>
            <person name="Thomas B.C."/>
            <person name="Singh A."/>
            <person name="Wilkins M.J."/>
            <person name="Karaoz U."/>
            <person name="Brodie E.L."/>
            <person name="Williams K.H."/>
            <person name="Hubbard S.S."/>
            <person name="Banfield J.F."/>
        </authorList>
    </citation>
    <scope>NUCLEOTIDE SEQUENCE [LARGE SCALE GENOMIC DNA]</scope>
</reference>
<dbReference type="InterPro" id="IPR008915">
    <property type="entry name" value="Peptidase_M50"/>
</dbReference>
<feature type="transmembrane region" description="Helical" evidence="10">
    <location>
        <begin position="219"/>
        <end position="248"/>
    </location>
</feature>
<evidence type="ECO:0000256" key="5">
    <source>
        <dbReference type="ARBA" id="ARBA00022692"/>
    </source>
</evidence>
<dbReference type="GO" id="GO:0016020">
    <property type="term" value="C:membrane"/>
    <property type="evidence" value="ECO:0007669"/>
    <property type="project" value="UniProtKB-SubCell"/>
</dbReference>
<feature type="transmembrane region" description="Helical" evidence="10">
    <location>
        <begin position="50"/>
        <end position="68"/>
    </location>
</feature>
<evidence type="ECO:0000259" key="11">
    <source>
        <dbReference type="Pfam" id="PF02163"/>
    </source>
</evidence>
<keyword evidence="6" id="KW-0378">Hydrolase</keyword>
<evidence type="ECO:0000256" key="4">
    <source>
        <dbReference type="ARBA" id="ARBA00022670"/>
    </source>
</evidence>
<dbReference type="PANTHER" id="PTHR31412">
    <property type="entry name" value="ZINC METALLOPROTEASE EGY1"/>
    <property type="match status" value="1"/>
</dbReference>
<protein>
    <recommendedName>
        <fullName evidence="11">Peptidase M50 domain-containing protein</fullName>
    </recommendedName>
</protein>
<feature type="transmembrane region" description="Helical" evidence="10">
    <location>
        <begin position="177"/>
        <end position="198"/>
    </location>
</feature>
<sequence>MENRHEIEVKAEEKEKFPFLHLSLLIITFFSTMLAGAIQEGINPIVQPHLIYKGLPFSLTLMLILGTHEIGHYLASKKNGVSATLPYFIPAPSLLGTFGAFIKMKSPIPHRKALLKIGVSGPIAGFIIALPATIIGLWLSEVREPSQMKGGISLGSSLLLSFLTKTILGVTDDSADILLHPVAFAGWIGLFVTALNLLPMGQLDGGHIVYSLFKGGHYYLSRIIFISLFPLGFFWEGWFFWVAAVFVFGLRHPQLIDETTPLDMGDKVLGIIALIIFIITFIPVPFKI</sequence>
<dbReference type="GO" id="GO:0006508">
    <property type="term" value="P:proteolysis"/>
    <property type="evidence" value="ECO:0007669"/>
    <property type="project" value="UniProtKB-KW"/>
</dbReference>
<evidence type="ECO:0000256" key="3">
    <source>
        <dbReference type="ARBA" id="ARBA00007931"/>
    </source>
</evidence>
<dbReference type="AlphaFoldDB" id="A0A1F7RQL6"/>
<comment type="subcellular location">
    <subcellularLocation>
        <location evidence="2">Membrane</location>
        <topology evidence="2">Multi-pass membrane protein</topology>
    </subcellularLocation>
</comment>
<proteinExistence type="inferred from homology"/>
<keyword evidence="4" id="KW-0645">Protease</keyword>
<evidence type="ECO:0000256" key="8">
    <source>
        <dbReference type="ARBA" id="ARBA00022989"/>
    </source>
</evidence>
<dbReference type="InterPro" id="IPR044838">
    <property type="entry name" value="EGY1-like"/>
</dbReference>
<keyword evidence="5 10" id="KW-0812">Transmembrane</keyword>
<feature type="domain" description="Peptidase M50" evidence="11">
    <location>
        <begin position="57"/>
        <end position="214"/>
    </location>
</feature>
<dbReference type="CDD" id="cd06160">
    <property type="entry name" value="S2P-M50_like_2"/>
    <property type="match status" value="1"/>
</dbReference>